<organism evidence="1 2">
    <name type="scientific">Trichonephila clavata</name>
    <name type="common">Joro spider</name>
    <name type="synonym">Nephila clavata</name>
    <dbReference type="NCBI Taxonomy" id="2740835"/>
    <lineage>
        <taxon>Eukaryota</taxon>
        <taxon>Metazoa</taxon>
        <taxon>Ecdysozoa</taxon>
        <taxon>Arthropoda</taxon>
        <taxon>Chelicerata</taxon>
        <taxon>Arachnida</taxon>
        <taxon>Araneae</taxon>
        <taxon>Araneomorphae</taxon>
        <taxon>Entelegynae</taxon>
        <taxon>Araneoidea</taxon>
        <taxon>Nephilidae</taxon>
        <taxon>Trichonephila</taxon>
    </lineage>
</organism>
<keyword evidence="2" id="KW-1185">Reference proteome</keyword>
<proteinExistence type="predicted"/>
<protein>
    <submittedName>
        <fullName evidence="1">Uncharacterized protein</fullName>
    </submittedName>
</protein>
<reference evidence="1" key="1">
    <citation type="submission" date="2020-07" db="EMBL/GenBank/DDBJ databases">
        <title>Multicomponent nature underlies the extraordinary mechanical properties of spider dragline silk.</title>
        <authorList>
            <person name="Kono N."/>
            <person name="Nakamura H."/>
            <person name="Mori M."/>
            <person name="Yoshida Y."/>
            <person name="Ohtoshi R."/>
            <person name="Malay A.D."/>
            <person name="Moran D.A.P."/>
            <person name="Tomita M."/>
            <person name="Numata K."/>
            <person name="Arakawa K."/>
        </authorList>
    </citation>
    <scope>NUCLEOTIDE SEQUENCE</scope>
</reference>
<evidence type="ECO:0000313" key="1">
    <source>
        <dbReference type="EMBL" id="GFR00261.1"/>
    </source>
</evidence>
<dbReference type="AlphaFoldDB" id="A0A8X6JBI2"/>
<sequence length="111" mass="12545">MVFPVDQLLNLLGKGGLYFHSKIDFLSNFKKRRKIVSDPSSCKSQKLSYRYLKCLSLELQLQCSTTQIMPLLFSRGCVFTGGILDDAQQNSFQGGEFDIAQIWAKSATDRI</sequence>
<evidence type="ECO:0000313" key="2">
    <source>
        <dbReference type="Proteomes" id="UP000887116"/>
    </source>
</evidence>
<dbReference type="Proteomes" id="UP000887116">
    <property type="component" value="Unassembled WGS sequence"/>
</dbReference>
<dbReference type="EMBL" id="BMAO01034971">
    <property type="protein sequence ID" value="GFR00261.1"/>
    <property type="molecule type" value="Genomic_DNA"/>
</dbReference>
<gene>
    <name evidence="1" type="ORF">TNCT_555501</name>
</gene>
<name>A0A8X6JBI2_TRICU</name>
<accession>A0A8X6JBI2</accession>
<comment type="caution">
    <text evidence="1">The sequence shown here is derived from an EMBL/GenBank/DDBJ whole genome shotgun (WGS) entry which is preliminary data.</text>
</comment>